<dbReference type="EMBL" id="CP081495">
    <property type="protein sequence ID" value="UYW00865.1"/>
    <property type="molecule type" value="Genomic_DNA"/>
</dbReference>
<protein>
    <submittedName>
        <fullName evidence="2">PepSY domain-containing protein</fullName>
    </submittedName>
</protein>
<evidence type="ECO:0000256" key="1">
    <source>
        <dbReference type="SAM" id="Phobius"/>
    </source>
</evidence>
<evidence type="ECO:0000313" key="2">
    <source>
        <dbReference type="EMBL" id="UYW00865.1"/>
    </source>
</evidence>
<dbReference type="RefSeq" id="WP_264433049.1">
    <property type="nucleotide sequence ID" value="NZ_CP081495.1"/>
</dbReference>
<keyword evidence="3" id="KW-1185">Reference proteome</keyword>
<feature type="transmembrane region" description="Helical" evidence="1">
    <location>
        <begin position="166"/>
        <end position="187"/>
    </location>
</feature>
<feature type="transmembrane region" description="Helical" evidence="1">
    <location>
        <begin position="371"/>
        <end position="392"/>
    </location>
</feature>
<evidence type="ECO:0000313" key="3">
    <source>
        <dbReference type="Proteomes" id="UP001163328"/>
    </source>
</evidence>
<keyword evidence="1" id="KW-0472">Membrane</keyword>
<keyword evidence="1" id="KW-1133">Transmembrane helix</keyword>
<dbReference type="Pfam" id="PF03929">
    <property type="entry name" value="PepSY_TM"/>
    <property type="match status" value="1"/>
</dbReference>
<dbReference type="PANTHER" id="PTHR34219">
    <property type="entry name" value="IRON-REGULATED INNER MEMBRANE PROTEIN-RELATED"/>
    <property type="match status" value="1"/>
</dbReference>
<accession>A0ABY6M0C4</accession>
<dbReference type="PANTHER" id="PTHR34219:SF3">
    <property type="entry name" value="BLL7967 PROTEIN"/>
    <property type="match status" value="1"/>
</dbReference>
<gene>
    <name evidence="2" type="ORF">K5I29_10175</name>
</gene>
<proteinExistence type="predicted"/>
<feature type="transmembrane region" description="Helical" evidence="1">
    <location>
        <begin position="21"/>
        <end position="45"/>
    </location>
</feature>
<dbReference type="InterPro" id="IPR005625">
    <property type="entry name" value="PepSY-ass_TM"/>
</dbReference>
<sequence>MNKHTKQQTRPNKFRKTLKKLHLYLGLLVGFLVFFISITGCLYVFKDEVENYQRKEYMFLDKAEYQGKQKLELKTLEKIVENQLQEEYPVHWVNVSIDSARTYQFYYYERDEHAWNYFDEFPIYKSAYVNQYTGEILKVYDEKLTFFNIVKNLHWGYLLNSDWGKYATGIPVIIFMFMTISGIILWWPKNKAARKQRFWFRWKNVKSWKRKNYDMHNIVGFYASIFGLIFSITGLFYAFLVVQALVYFVFSGGNTTYPEFSQYQTVDPIELKTDQTLDIIADKVIELYPDATLFSIDLGNEHMDDHEHPNFEVYVKHLSYSYHKSSSLVFDEHSGRLLHQHDPEDKDFGEKVVSANYDLHVGAILGLPSKIIAFIASLMCASLPVTGFLIWWGKRKKEKK</sequence>
<feature type="transmembrane region" description="Helical" evidence="1">
    <location>
        <begin position="219"/>
        <end position="250"/>
    </location>
</feature>
<organism evidence="2 3">
    <name type="scientific">Flavobacterium agricola</name>
    <dbReference type="NCBI Taxonomy" id="2870839"/>
    <lineage>
        <taxon>Bacteria</taxon>
        <taxon>Pseudomonadati</taxon>
        <taxon>Bacteroidota</taxon>
        <taxon>Flavobacteriia</taxon>
        <taxon>Flavobacteriales</taxon>
        <taxon>Flavobacteriaceae</taxon>
        <taxon>Flavobacterium</taxon>
    </lineage>
</organism>
<name>A0ABY6M0C4_9FLAO</name>
<keyword evidence="1" id="KW-0812">Transmembrane</keyword>
<reference evidence="2" key="1">
    <citation type="submission" date="2021-08" db="EMBL/GenBank/DDBJ databases">
        <title>Flavobacterium sp. strain CC-SYL302.</title>
        <authorList>
            <person name="Lin S.-Y."/>
            <person name="Lee T.-H."/>
            <person name="Young C.-C."/>
        </authorList>
    </citation>
    <scope>NUCLEOTIDE SEQUENCE</scope>
    <source>
        <strain evidence="2">CC-SYL302</strain>
    </source>
</reference>
<dbReference type="Proteomes" id="UP001163328">
    <property type="component" value="Chromosome"/>
</dbReference>